<dbReference type="EMBL" id="FXBB01000014">
    <property type="protein sequence ID" value="SMG29708.1"/>
    <property type="molecule type" value="Genomic_DNA"/>
</dbReference>
<reference evidence="3" key="1">
    <citation type="submission" date="2017-04" db="EMBL/GenBank/DDBJ databases">
        <authorList>
            <person name="Varghese N."/>
            <person name="Submissions S."/>
        </authorList>
    </citation>
    <scope>NUCLEOTIDE SEQUENCE [LARGE SCALE GENOMIC DNA]</scope>
    <source>
        <strain evidence="3">USBA 82</strain>
    </source>
</reference>
<gene>
    <name evidence="2" type="ORF">SAMN06275492_11427</name>
</gene>
<evidence type="ECO:0000313" key="2">
    <source>
        <dbReference type="EMBL" id="SMG29708.1"/>
    </source>
</evidence>
<keyword evidence="3" id="KW-1185">Reference proteome</keyword>
<protein>
    <submittedName>
        <fullName evidence="2">Uncharacterized protein</fullName>
    </submittedName>
</protein>
<dbReference type="Proteomes" id="UP000193355">
    <property type="component" value="Unassembled WGS sequence"/>
</dbReference>
<dbReference type="STRING" id="561720.SAMN06275492_11427"/>
<name>A0A1X7JND0_9BACT</name>
<feature type="compositionally biased region" description="Basic and acidic residues" evidence="1">
    <location>
        <begin position="36"/>
        <end position="67"/>
    </location>
</feature>
<accession>A0A1X7JND0</accession>
<feature type="compositionally biased region" description="Basic and acidic residues" evidence="1">
    <location>
        <begin position="87"/>
        <end position="98"/>
    </location>
</feature>
<dbReference type="AlphaFoldDB" id="A0A1X7JND0"/>
<feature type="region of interest" description="Disordered" evidence="1">
    <location>
        <begin position="16"/>
        <end position="98"/>
    </location>
</feature>
<evidence type="ECO:0000313" key="3">
    <source>
        <dbReference type="Proteomes" id="UP000193355"/>
    </source>
</evidence>
<dbReference type="RefSeq" id="WP_085544576.1">
    <property type="nucleotide sequence ID" value="NZ_FXBB01000014.1"/>
</dbReference>
<proteinExistence type="predicted"/>
<organism evidence="2 3">
    <name type="scientific">Dethiosulfovibrio salsuginis</name>
    <dbReference type="NCBI Taxonomy" id="561720"/>
    <lineage>
        <taxon>Bacteria</taxon>
        <taxon>Thermotogati</taxon>
        <taxon>Synergistota</taxon>
        <taxon>Synergistia</taxon>
        <taxon>Synergistales</taxon>
        <taxon>Dethiosulfovibrionaceae</taxon>
        <taxon>Dethiosulfovibrio</taxon>
    </lineage>
</organism>
<evidence type="ECO:0000256" key="1">
    <source>
        <dbReference type="SAM" id="MobiDB-lite"/>
    </source>
</evidence>
<sequence>MINPIDHQLSYWKVEKNAESHKDPASGARQALEAQASEKEAEKRDSSVQAGEDSRESQRSGVGDRDAKRHKHKSEAREPSETEESTEDTKKEGLDLYA</sequence>